<dbReference type="eggNOG" id="COG2199">
    <property type="taxonomic scope" value="Bacteria"/>
</dbReference>
<dbReference type="Gene3D" id="3.30.70.270">
    <property type="match status" value="1"/>
</dbReference>
<dbReference type="PROSITE" id="PS50887">
    <property type="entry name" value="GGDEF"/>
    <property type="match status" value="1"/>
</dbReference>
<dbReference type="InterPro" id="IPR042463">
    <property type="entry name" value="HNOB_dom_associated_sf"/>
</dbReference>
<proteinExistence type="predicted"/>
<dbReference type="NCBIfam" id="TIGR00254">
    <property type="entry name" value="GGDEF"/>
    <property type="match status" value="1"/>
</dbReference>
<evidence type="ECO:0000313" key="2">
    <source>
        <dbReference type="EMBL" id="EKE45101.1"/>
    </source>
</evidence>
<dbReference type="InterPro" id="IPR000160">
    <property type="entry name" value="GGDEF_dom"/>
</dbReference>
<evidence type="ECO:0000313" key="3">
    <source>
        <dbReference type="Proteomes" id="UP000006765"/>
    </source>
</evidence>
<dbReference type="Gene3D" id="3.30.450.260">
    <property type="entry name" value="Haem NO binding associated domain"/>
    <property type="match status" value="1"/>
</dbReference>
<dbReference type="PANTHER" id="PTHR46663">
    <property type="entry name" value="DIGUANYLATE CYCLASE DGCT-RELATED"/>
    <property type="match status" value="1"/>
</dbReference>
<comment type="caution">
    <text evidence="2">The sequence shown here is derived from an EMBL/GenBank/DDBJ whole genome shotgun (WGS) entry which is preliminary data.</text>
</comment>
<dbReference type="InterPro" id="IPR029787">
    <property type="entry name" value="Nucleotide_cyclase"/>
</dbReference>
<keyword evidence="3" id="KW-1185">Reference proteome</keyword>
<dbReference type="Proteomes" id="UP000006765">
    <property type="component" value="Unassembled WGS sequence"/>
</dbReference>
<dbReference type="AlphaFoldDB" id="K2GR90"/>
<dbReference type="STRING" id="1231392.OCGS_0796"/>
<dbReference type="SUPFAM" id="SSF55073">
    <property type="entry name" value="Nucleotide cyclase"/>
    <property type="match status" value="1"/>
</dbReference>
<dbReference type="Pfam" id="PF00990">
    <property type="entry name" value="GGDEF"/>
    <property type="match status" value="1"/>
</dbReference>
<reference evidence="2 3" key="1">
    <citation type="journal article" date="2012" name="J. Bacteriol.">
        <title>Draft Genome Sequence of Oceaniovalibus guishaninsula JLT2003T.</title>
        <authorList>
            <person name="Tang K."/>
            <person name="Liu K."/>
            <person name="Jiao N."/>
        </authorList>
    </citation>
    <scope>NUCLEOTIDE SEQUENCE [LARGE SCALE GENOMIC DNA]</scope>
    <source>
        <strain evidence="2 3">JLT2003</strain>
    </source>
</reference>
<dbReference type="RefSeq" id="WP_007425949.1">
    <property type="nucleotide sequence ID" value="NZ_AMGO01000011.1"/>
</dbReference>
<sequence>MMADMDRRDVIDRVAIPRKDDDLLLGRHGLDLLMPMHAMIDPEGRIVHIGPSLSRLAGNRPLVNRKLTDCFSFNRPQTVRGPADLHGIGGHRLDLAFRDGRAVRLRGVAAPLAGAGGLVLNLSLGLRELADLGGAGLTCTDFSATDMTVDMLYLIEGKNAAMTESQRLIMRLNGARQMAEKQAFTDTLTGLGNRRALDRALADLVAAGIPFALCNVDLDYFKQVNDRHGHAAGDEVLKAVAHVLTDVTRDRDLVARTGGDEFVILFRNLVDPAIIDRIARRLIVGVEQPITVGDATCRISASMGTALSTAYDVADPVQMMADADLALYASKRAGRSRHAVFDACLHVPPSE</sequence>
<dbReference type="InterPro" id="IPR052163">
    <property type="entry name" value="DGC-Regulatory_Protein"/>
</dbReference>
<feature type="domain" description="GGDEF" evidence="1">
    <location>
        <begin position="209"/>
        <end position="343"/>
    </location>
</feature>
<protein>
    <submittedName>
        <fullName evidence="2">Diguanylate cyclase</fullName>
    </submittedName>
</protein>
<dbReference type="SMART" id="SM00267">
    <property type="entry name" value="GGDEF"/>
    <property type="match status" value="1"/>
</dbReference>
<organism evidence="2 3">
    <name type="scientific">Oceaniovalibus guishaninsula JLT2003</name>
    <dbReference type="NCBI Taxonomy" id="1231392"/>
    <lineage>
        <taxon>Bacteria</taxon>
        <taxon>Pseudomonadati</taxon>
        <taxon>Pseudomonadota</taxon>
        <taxon>Alphaproteobacteria</taxon>
        <taxon>Rhodobacterales</taxon>
        <taxon>Roseobacteraceae</taxon>
        <taxon>Oceaniovalibus</taxon>
    </lineage>
</organism>
<dbReference type="EMBL" id="AMGO01000011">
    <property type="protein sequence ID" value="EKE45101.1"/>
    <property type="molecule type" value="Genomic_DNA"/>
</dbReference>
<gene>
    <name evidence="2" type="ORF">OCGS_0796</name>
</gene>
<dbReference type="InterPro" id="IPR043128">
    <property type="entry name" value="Rev_trsase/Diguanyl_cyclase"/>
</dbReference>
<accession>K2GR90</accession>
<evidence type="ECO:0000259" key="1">
    <source>
        <dbReference type="PROSITE" id="PS50887"/>
    </source>
</evidence>
<dbReference type="CDD" id="cd01949">
    <property type="entry name" value="GGDEF"/>
    <property type="match status" value="1"/>
</dbReference>
<dbReference type="PANTHER" id="PTHR46663:SF4">
    <property type="entry name" value="DIGUANYLATE CYCLASE DGCT-RELATED"/>
    <property type="match status" value="1"/>
</dbReference>
<name>K2GR90_9RHOB</name>